<proteinExistence type="inferred from homology"/>
<keyword evidence="6 10" id="KW-0521">NADP</keyword>
<evidence type="ECO:0000256" key="4">
    <source>
        <dbReference type="ARBA" id="ARBA00022630"/>
    </source>
</evidence>
<evidence type="ECO:0000256" key="6">
    <source>
        <dbReference type="ARBA" id="ARBA00022857"/>
    </source>
</evidence>
<dbReference type="OrthoDB" id="333024at2759"/>
<dbReference type="InterPro" id="IPR036188">
    <property type="entry name" value="FAD/NAD-bd_sf"/>
</dbReference>
<evidence type="ECO:0000256" key="2">
    <source>
        <dbReference type="ARBA" id="ARBA00008312"/>
    </source>
</evidence>
<dbReference type="EC" id="1.18.1.6" evidence="3"/>
<comment type="catalytic activity">
    <reaction evidence="8">
        <text>2 reduced [adrenodoxin] + NADP(+) + H(+) = 2 oxidized [adrenodoxin] + NADPH</text>
        <dbReference type="Rhea" id="RHEA:42312"/>
        <dbReference type="Rhea" id="RHEA-COMP:9998"/>
        <dbReference type="Rhea" id="RHEA-COMP:9999"/>
        <dbReference type="ChEBI" id="CHEBI:15378"/>
        <dbReference type="ChEBI" id="CHEBI:33737"/>
        <dbReference type="ChEBI" id="CHEBI:33738"/>
        <dbReference type="ChEBI" id="CHEBI:57783"/>
        <dbReference type="ChEBI" id="CHEBI:58349"/>
        <dbReference type="EC" id="1.18.1.6"/>
    </reaction>
</comment>
<protein>
    <recommendedName>
        <fullName evidence="3">adrenodoxin-NADP(+) reductase</fullName>
        <ecNumber evidence="3">1.18.1.6</ecNumber>
    </recommendedName>
</protein>
<evidence type="ECO:0000256" key="10">
    <source>
        <dbReference type="PIRSR" id="PIRSR000362-2"/>
    </source>
</evidence>
<feature type="binding site" evidence="9">
    <location>
        <position position="89"/>
    </location>
    <ligand>
        <name>FAD</name>
        <dbReference type="ChEBI" id="CHEBI:57692"/>
    </ligand>
</feature>
<dbReference type="Pfam" id="PF07992">
    <property type="entry name" value="Pyr_redox_2"/>
    <property type="match status" value="1"/>
</dbReference>
<evidence type="ECO:0000313" key="13">
    <source>
        <dbReference type="Proteomes" id="UP000237438"/>
    </source>
</evidence>
<dbReference type="InterPro" id="IPR023753">
    <property type="entry name" value="FAD/NAD-binding_dom"/>
</dbReference>
<feature type="binding site" evidence="9">
    <location>
        <position position="425"/>
    </location>
    <ligand>
        <name>FAD</name>
        <dbReference type="ChEBI" id="CHEBI:57692"/>
    </ligand>
</feature>
<evidence type="ECO:0000256" key="3">
    <source>
        <dbReference type="ARBA" id="ARBA00013219"/>
    </source>
</evidence>
<feature type="domain" description="FAD/NAD(P)-binding" evidence="11">
    <location>
        <begin position="51"/>
        <end position="229"/>
    </location>
</feature>
<dbReference type="AlphaFoldDB" id="A0A2S4Q0V3"/>
<dbReference type="Gene3D" id="3.40.50.720">
    <property type="entry name" value="NAD(P)-binding Rossmann-like Domain"/>
    <property type="match status" value="1"/>
</dbReference>
<feature type="binding site" evidence="9">
    <location>
        <begin position="432"/>
        <end position="434"/>
    </location>
    <ligand>
        <name>FAD</name>
        <dbReference type="ChEBI" id="CHEBI:57692"/>
    </ligand>
</feature>
<dbReference type="InterPro" id="IPR055275">
    <property type="entry name" value="Ferredox_Rdtase"/>
</dbReference>
<comment type="caution">
    <text evidence="12">The sequence shown here is derived from an EMBL/GenBank/DDBJ whole genome shotgun (WGS) entry which is preliminary data.</text>
</comment>
<keyword evidence="13" id="KW-1185">Reference proteome</keyword>
<dbReference type="Proteomes" id="UP000237438">
    <property type="component" value="Unassembled WGS sequence"/>
</dbReference>
<feature type="binding site" evidence="10">
    <location>
        <begin position="201"/>
        <end position="204"/>
    </location>
    <ligand>
        <name>NADP(+)</name>
        <dbReference type="ChEBI" id="CHEBI:58349"/>
    </ligand>
</feature>
<comment type="cofactor">
    <cofactor evidence="1 9">
        <name>FAD</name>
        <dbReference type="ChEBI" id="CHEBI:57692"/>
    </cofactor>
</comment>
<organism evidence="12 13">
    <name type="scientific">Erysiphe pulchra</name>
    <dbReference type="NCBI Taxonomy" id="225359"/>
    <lineage>
        <taxon>Eukaryota</taxon>
        <taxon>Fungi</taxon>
        <taxon>Dikarya</taxon>
        <taxon>Ascomycota</taxon>
        <taxon>Pezizomycotina</taxon>
        <taxon>Leotiomycetes</taxon>
        <taxon>Erysiphales</taxon>
        <taxon>Erysiphaceae</taxon>
        <taxon>Erysiphe</taxon>
    </lineage>
</organism>
<feature type="binding site" evidence="10">
    <location>
        <position position="257"/>
    </location>
    <ligand>
        <name>NADP(+)</name>
        <dbReference type="ChEBI" id="CHEBI:58349"/>
    </ligand>
</feature>
<reference evidence="12 13" key="1">
    <citation type="submission" date="2017-10" db="EMBL/GenBank/DDBJ databases">
        <title>Development of genomic resources for the powdery mildew, Erysiphe pulchra.</title>
        <authorList>
            <person name="Wadl P.A."/>
            <person name="Mack B.M."/>
            <person name="Moore G."/>
            <person name="Beltz S.B."/>
        </authorList>
    </citation>
    <scope>NUCLEOTIDE SEQUENCE [LARGE SCALE GENOMIC DNA]</scope>
    <source>
        <strain evidence="12">Cflorida</strain>
    </source>
</reference>
<dbReference type="GO" id="GO:0016491">
    <property type="term" value="F:oxidoreductase activity"/>
    <property type="evidence" value="ECO:0007669"/>
    <property type="project" value="UniProtKB-KW"/>
</dbReference>
<keyword evidence="5 9" id="KW-0274">FAD</keyword>
<feature type="binding site" evidence="10">
    <location>
        <position position="432"/>
    </location>
    <ligand>
        <name>NADP(+)</name>
        <dbReference type="ChEBI" id="CHEBI:58349"/>
    </ligand>
</feature>
<dbReference type="SUPFAM" id="SSF51971">
    <property type="entry name" value="Nucleotide-binding domain"/>
    <property type="match status" value="1"/>
</dbReference>
<dbReference type="Gene3D" id="3.50.50.60">
    <property type="entry name" value="FAD/NAD(P)-binding domain"/>
    <property type="match status" value="1"/>
</dbReference>
<evidence type="ECO:0000259" key="11">
    <source>
        <dbReference type="Pfam" id="PF07992"/>
    </source>
</evidence>
<name>A0A2S4Q0V3_9PEZI</name>
<keyword evidence="4" id="KW-0285">Flavoprotein</keyword>
<gene>
    <name evidence="12" type="ORF">EPUL_000248</name>
</gene>
<comment type="similarity">
    <text evidence="2">Belongs to the ferredoxin--NADP reductase type 1 family.</text>
</comment>
<keyword evidence="7" id="KW-0560">Oxidoreductase</keyword>
<dbReference type="InterPro" id="IPR021163">
    <property type="entry name" value="Ferredox_Rdtase_adrenod"/>
</dbReference>
<feature type="binding site" evidence="9">
    <location>
        <position position="81"/>
    </location>
    <ligand>
        <name>FAD</name>
        <dbReference type="ChEBI" id="CHEBI:57692"/>
    </ligand>
</feature>
<evidence type="ECO:0000256" key="1">
    <source>
        <dbReference type="ARBA" id="ARBA00001974"/>
    </source>
</evidence>
<dbReference type="PANTHER" id="PTHR48467:SF1">
    <property type="entry name" value="GLUTAMATE SYNTHASE 1 [NADH], CHLOROPLASTIC-LIKE"/>
    <property type="match status" value="1"/>
</dbReference>
<dbReference type="STRING" id="225359.A0A2S4Q0V3"/>
<feature type="binding site" evidence="10">
    <location>
        <begin position="245"/>
        <end position="246"/>
    </location>
    <ligand>
        <name>NADP(+)</name>
        <dbReference type="ChEBI" id="CHEBI:58349"/>
    </ligand>
</feature>
<evidence type="ECO:0000256" key="5">
    <source>
        <dbReference type="ARBA" id="ARBA00022827"/>
    </source>
</evidence>
<feature type="binding site" evidence="9">
    <location>
        <position position="60"/>
    </location>
    <ligand>
        <name>FAD</name>
        <dbReference type="ChEBI" id="CHEBI:57692"/>
    </ligand>
</feature>
<feature type="non-terminal residue" evidence="12">
    <location>
        <position position="505"/>
    </location>
</feature>
<evidence type="ECO:0000256" key="8">
    <source>
        <dbReference type="ARBA" id="ARBA00048933"/>
    </source>
</evidence>
<evidence type="ECO:0000256" key="9">
    <source>
        <dbReference type="PIRSR" id="PIRSR000362-1"/>
    </source>
</evidence>
<sequence length="505" mass="56031">MILANPSWRSRRYAISSPESFWVRVIRYKNQRQKYHANSITRNGTHGDTFRLAVIGSGPAGFYTSYKILSKIEKSYVDMYERLPVPYGLVRYGVAPDHPEVKNCQEKFSEIAQSPRFVFIGNVPIGEGSGSLPLQSLLPHYDAILFAYGASLDRKLGIPGEDSLKGVYSAREFVGWYNGLPGCSDLAPDLTAGEEAVVIGNGNVALDVARILLQSPDKLMLTDITESALETLRQSKIKKVKILGRRGPVQAAFTIKEIRELINLSSAKFHPNIDSLLPNDNIIKDLPRAQKRIMELLKRSAEELSVKKYHSSMKSLTLDFCMTPKAFNHEPQSLSHLGSTTFEKTTLVPNLHDPIAKSVGTGELTNIKSSLALVSVGYKPKALPGFDEIGILYNDSMDSIPNDQFGRVRYADSIRNISGMYCTGWVKTGPSGVIASTMQDAFSTATAITHDWYEGAEFLSTGKEKNSVRGWAAVKEIAENNGCRPVSWQDWEKIDKIEKKNGQKM</sequence>
<accession>A0A2S4Q0V3</accession>
<dbReference type="PIRSF" id="PIRSF000362">
    <property type="entry name" value="FNR"/>
    <property type="match status" value="1"/>
</dbReference>
<feature type="binding site" evidence="9">
    <location>
        <position position="125"/>
    </location>
    <ligand>
        <name>FAD</name>
        <dbReference type="ChEBI" id="CHEBI:57692"/>
    </ligand>
</feature>
<evidence type="ECO:0000313" key="12">
    <source>
        <dbReference type="EMBL" id="POS87910.1"/>
    </source>
</evidence>
<dbReference type="SUPFAM" id="SSF51905">
    <property type="entry name" value="FAD/NAD(P)-binding domain"/>
    <property type="match status" value="1"/>
</dbReference>
<dbReference type="PRINTS" id="PR00419">
    <property type="entry name" value="ADXRDTASE"/>
</dbReference>
<evidence type="ECO:0000256" key="7">
    <source>
        <dbReference type="ARBA" id="ARBA00023002"/>
    </source>
</evidence>
<dbReference type="EMBL" id="PEDP01000055">
    <property type="protein sequence ID" value="POS87910.1"/>
    <property type="molecule type" value="Genomic_DNA"/>
</dbReference>
<dbReference type="PANTHER" id="PTHR48467">
    <property type="entry name" value="GLUTAMATE SYNTHASE 1 [NADH], CHLOROPLASTIC-LIKE"/>
    <property type="match status" value="1"/>
</dbReference>